<dbReference type="GO" id="GO:0008270">
    <property type="term" value="F:zinc ion binding"/>
    <property type="evidence" value="ECO:0007669"/>
    <property type="project" value="InterPro"/>
</dbReference>
<dbReference type="Pfam" id="PF04082">
    <property type="entry name" value="Fungal_trans"/>
    <property type="match status" value="1"/>
</dbReference>
<feature type="region of interest" description="Disordered" evidence="3">
    <location>
        <begin position="1"/>
        <end position="51"/>
    </location>
</feature>
<dbReference type="CDD" id="cd00067">
    <property type="entry name" value="GAL4"/>
    <property type="match status" value="1"/>
</dbReference>
<evidence type="ECO:0000259" key="4">
    <source>
        <dbReference type="PROSITE" id="PS50048"/>
    </source>
</evidence>
<evidence type="ECO:0000256" key="1">
    <source>
        <dbReference type="ARBA" id="ARBA00022723"/>
    </source>
</evidence>
<dbReference type="SUPFAM" id="SSF57701">
    <property type="entry name" value="Zn2/Cys6 DNA-binding domain"/>
    <property type="match status" value="1"/>
</dbReference>
<protein>
    <submittedName>
        <fullName evidence="5">Uu.00g062510.m01.CDS01</fullName>
    </submittedName>
</protein>
<keyword evidence="1" id="KW-0479">Metal-binding</keyword>
<keyword evidence="2" id="KW-0539">Nucleus</keyword>
<dbReference type="PANTHER" id="PTHR31668:SF29">
    <property type="entry name" value="ZN(2)-C6 FUNGAL-TYPE DOMAIN-CONTAINING PROTEIN"/>
    <property type="match status" value="1"/>
</dbReference>
<feature type="compositionally biased region" description="Basic and acidic residues" evidence="3">
    <location>
        <begin position="1"/>
        <end position="10"/>
    </location>
</feature>
<name>A0AAI8YN14_9PEZI</name>
<dbReference type="CDD" id="cd12148">
    <property type="entry name" value="fungal_TF_MHR"/>
    <property type="match status" value="1"/>
</dbReference>
<dbReference type="SMART" id="SM00066">
    <property type="entry name" value="GAL4"/>
    <property type="match status" value="1"/>
</dbReference>
<feature type="compositionally biased region" description="Basic residues" evidence="3">
    <location>
        <begin position="84"/>
        <end position="96"/>
    </location>
</feature>
<dbReference type="PANTHER" id="PTHR31668">
    <property type="entry name" value="GLUCOSE TRANSPORT TRANSCRIPTION REGULATOR RGT1-RELATED-RELATED"/>
    <property type="match status" value="1"/>
</dbReference>
<evidence type="ECO:0000256" key="2">
    <source>
        <dbReference type="ARBA" id="ARBA00023242"/>
    </source>
</evidence>
<proteinExistence type="predicted"/>
<dbReference type="EMBL" id="CAUWAG010000018">
    <property type="protein sequence ID" value="CAJ2510626.1"/>
    <property type="molecule type" value="Genomic_DNA"/>
</dbReference>
<keyword evidence="6" id="KW-1185">Reference proteome</keyword>
<feature type="region of interest" description="Disordered" evidence="3">
    <location>
        <begin position="612"/>
        <end position="636"/>
    </location>
</feature>
<feature type="region of interest" description="Disordered" evidence="3">
    <location>
        <begin position="84"/>
        <end position="150"/>
    </location>
</feature>
<sequence length="794" mass="86654">MQCNADREPPVRPALPAKSDSLAGSGSGVPRVKREDGGGSGVVQHPLSSKRTVCDHCRRRRIRCDGQFPCQQCANATLTCKREHVPKKRGPKRGHGRVINELRAREKAPRDPDSASNSDAENDGSFSPSRSAAPTASLSPRESFVPRLRTSVSSSSASDHRYAAEPQSPFSSDAFRPNSRCYFHLIPRCVDLYYEHMYPIMPLLYMPNLRATVARPLTPSDKNLVYALCALTSFHMSGKSTSPPGPPSWEMVGRFFLDECISVRQSYDFVEDLSLSSVISSFWLSTSFFEINQNRKSWYYLREAMTLALDLGLHDDATYVDMTSEEVLCRQRVFWILFVTERSFAILRNKPLTLRKTPRLPTRGHDYEGPDIHSGFMKLVNSYIPLDESFVNAWNDGSDPRVSAATYLSLQRIFAQPLDFLSRLRRKNHPTGLLSSYKNEDEEVEISEPTAIQKADLLMTQQWLRLIIWLSAFRQGLLSTASPEESMNFSFPLSIARDTAAALQSLPSSAIEVHGMGIFEKIFEIGTWCVNVLGAYDAGSSSSRGPYGRATNNTAGMDLVRGDLGLLGQGGRLGAHTDPLEFFVKTLSLSPNSRKMFAEKLLMFAGDTPGGLRTSLSPAPSTLTTSSSGTEGSRRGDGVLVEEASDDVNAYEVVSPSPVRANHWQTIGGDAMEGVIAGTIYGNTHHDSGAGMGTGFTARGSGVHRIVPDIPFLAGLSPMSATGANWTGYEFGSIHSQAHTGYMRARLGPIPAPLGAFMGGTGVPPAGYTDGQGANGQYGQSKRFSSSNGILGVW</sequence>
<evidence type="ECO:0000313" key="6">
    <source>
        <dbReference type="Proteomes" id="UP001295740"/>
    </source>
</evidence>
<evidence type="ECO:0000256" key="3">
    <source>
        <dbReference type="SAM" id="MobiDB-lite"/>
    </source>
</evidence>
<dbReference type="GO" id="GO:0006351">
    <property type="term" value="P:DNA-templated transcription"/>
    <property type="evidence" value="ECO:0007669"/>
    <property type="project" value="InterPro"/>
</dbReference>
<dbReference type="InterPro" id="IPR007219">
    <property type="entry name" value="XnlR_reg_dom"/>
</dbReference>
<feature type="compositionally biased region" description="Low complexity" evidence="3">
    <location>
        <begin position="612"/>
        <end position="631"/>
    </location>
</feature>
<reference evidence="5" key="1">
    <citation type="submission" date="2023-10" db="EMBL/GenBank/DDBJ databases">
        <authorList>
            <person name="Hackl T."/>
        </authorList>
    </citation>
    <scope>NUCLEOTIDE SEQUENCE</scope>
</reference>
<feature type="domain" description="Zn(2)-C6 fungal-type" evidence="4">
    <location>
        <begin position="53"/>
        <end position="82"/>
    </location>
</feature>
<dbReference type="Pfam" id="PF00172">
    <property type="entry name" value="Zn_clus"/>
    <property type="match status" value="1"/>
</dbReference>
<organism evidence="5 6">
    <name type="scientific">Anthostomella pinea</name>
    <dbReference type="NCBI Taxonomy" id="933095"/>
    <lineage>
        <taxon>Eukaryota</taxon>
        <taxon>Fungi</taxon>
        <taxon>Dikarya</taxon>
        <taxon>Ascomycota</taxon>
        <taxon>Pezizomycotina</taxon>
        <taxon>Sordariomycetes</taxon>
        <taxon>Xylariomycetidae</taxon>
        <taxon>Xylariales</taxon>
        <taxon>Xylariaceae</taxon>
        <taxon>Anthostomella</taxon>
    </lineage>
</organism>
<dbReference type="AlphaFoldDB" id="A0AAI8YN14"/>
<dbReference type="SMART" id="SM00906">
    <property type="entry name" value="Fungal_trans"/>
    <property type="match status" value="1"/>
</dbReference>
<gene>
    <name evidence="5" type="ORF">KHLLAP_LOCUS11094</name>
</gene>
<dbReference type="InterPro" id="IPR036864">
    <property type="entry name" value="Zn2-C6_fun-type_DNA-bd_sf"/>
</dbReference>
<dbReference type="PROSITE" id="PS50048">
    <property type="entry name" value="ZN2_CY6_FUNGAL_2"/>
    <property type="match status" value="1"/>
</dbReference>
<dbReference type="Gene3D" id="4.10.240.10">
    <property type="entry name" value="Zn(2)-C6 fungal-type DNA-binding domain"/>
    <property type="match status" value="1"/>
</dbReference>
<evidence type="ECO:0000313" key="5">
    <source>
        <dbReference type="EMBL" id="CAJ2510626.1"/>
    </source>
</evidence>
<accession>A0AAI8YN14</accession>
<dbReference type="PROSITE" id="PS00463">
    <property type="entry name" value="ZN2_CY6_FUNGAL_1"/>
    <property type="match status" value="1"/>
</dbReference>
<comment type="caution">
    <text evidence="5">The sequence shown here is derived from an EMBL/GenBank/DDBJ whole genome shotgun (WGS) entry which is preliminary data.</text>
</comment>
<dbReference type="GO" id="GO:0003677">
    <property type="term" value="F:DNA binding"/>
    <property type="evidence" value="ECO:0007669"/>
    <property type="project" value="InterPro"/>
</dbReference>
<dbReference type="InterPro" id="IPR050797">
    <property type="entry name" value="Carb_Metab_Trans_Reg"/>
</dbReference>
<dbReference type="InterPro" id="IPR001138">
    <property type="entry name" value="Zn2Cys6_DnaBD"/>
</dbReference>
<dbReference type="Proteomes" id="UP001295740">
    <property type="component" value="Unassembled WGS sequence"/>
</dbReference>
<feature type="compositionally biased region" description="Polar residues" evidence="3">
    <location>
        <begin position="114"/>
        <end position="140"/>
    </location>
</feature>
<dbReference type="GO" id="GO:0000981">
    <property type="term" value="F:DNA-binding transcription factor activity, RNA polymerase II-specific"/>
    <property type="evidence" value="ECO:0007669"/>
    <property type="project" value="InterPro"/>
</dbReference>
<feature type="compositionally biased region" description="Basic and acidic residues" evidence="3">
    <location>
        <begin position="98"/>
        <end position="113"/>
    </location>
</feature>